<proteinExistence type="predicted"/>
<accession>A0A2V1E2D1</accession>
<keyword evidence="2" id="KW-1185">Reference proteome</keyword>
<name>A0A2V1E2D1_9PLEO</name>
<dbReference type="OrthoDB" id="2157530at2759"/>
<dbReference type="Proteomes" id="UP000244855">
    <property type="component" value="Unassembled WGS sequence"/>
</dbReference>
<evidence type="ECO:0000313" key="1">
    <source>
        <dbReference type="EMBL" id="PVI03814.1"/>
    </source>
</evidence>
<gene>
    <name evidence="1" type="ORF">DM02DRAFT_625517</name>
</gene>
<organism evidence="1 2">
    <name type="scientific">Periconia macrospinosa</name>
    <dbReference type="NCBI Taxonomy" id="97972"/>
    <lineage>
        <taxon>Eukaryota</taxon>
        <taxon>Fungi</taxon>
        <taxon>Dikarya</taxon>
        <taxon>Ascomycota</taxon>
        <taxon>Pezizomycotina</taxon>
        <taxon>Dothideomycetes</taxon>
        <taxon>Pleosporomycetidae</taxon>
        <taxon>Pleosporales</taxon>
        <taxon>Massarineae</taxon>
        <taxon>Periconiaceae</taxon>
        <taxon>Periconia</taxon>
    </lineage>
</organism>
<evidence type="ECO:0000313" key="2">
    <source>
        <dbReference type="Proteomes" id="UP000244855"/>
    </source>
</evidence>
<dbReference type="EMBL" id="KZ805327">
    <property type="protein sequence ID" value="PVI03814.1"/>
    <property type="molecule type" value="Genomic_DNA"/>
</dbReference>
<sequence>MSEEFKSVQDEKLFEDIIHDPLAITSFVQRGRELNTLKDYCRYECILLRIWDLTWHITLFITDNGRIGLTYHPDRNGVRLGDVVVGLFGVNLQFVLHPTEDIRPENQDTIYNMVNVAFVLDHEYLHDFIVDGPEDPDWEYLSQHGLREYAIV</sequence>
<protein>
    <submittedName>
        <fullName evidence="1">Uncharacterized protein</fullName>
    </submittedName>
</protein>
<reference evidence="1 2" key="1">
    <citation type="journal article" date="2018" name="Sci. Rep.">
        <title>Comparative genomics provides insights into the lifestyle and reveals functional heterogeneity of dark septate endophytic fungi.</title>
        <authorList>
            <person name="Knapp D.G."/>
            <person name="Nemeth J.B."/>
            <person name="Barry K."/>
            <person name="Hainaut M."/>
            <person name="Henrissat B."/>
            <person name="Johnson J."/>
            <person name="Kuo A."/>
            <person name="Lim J.H.P."/>
            <person name="Lipzen A."/>
            <person name="Nolan M."/>
            <person name="Ohm R.A."/>
            <person name="Tamas L."/>
            <person name="Grigoriev I.V."/>
            <person name="Spatafora J.W."/>
            <person name="Nagy L.G."/>
            <person name="Kovacs G.M."/>
        </authorList>
    </citation>
    <scope>NUCLEOTIDE SEQUENCE [LARGE SCALE GENOMIC DNA]</scope>
    <source>
        <strain evidence="1 2">DSE2036</strain>
    </source>
</reference>
<dbReference type="AlphaFoldDB" id="A0A2V1E2D1"/>